<protein>
    <submittedName>
        <fullName evidence="9">MFS transporter</fullName>
    </submittedName>
</protein>
<feature type="transmembrane region" description="Helical" evidence="7">
    <location>
        <begin position="262"/>
        <end position="281"/>
    </location>
</feature>
<feature type="transmembrane region" description="Helical" evidence="7">
    <location>
        <begin position="389"/>
        <end position="408"/>
    </location>
</feature>
<keyword evidence="4 7" id="KW-0812">Transmembrane</keyword>
<name>A0AA96WAJ6_9CYAN</name>
<feature type="transmembrane region" description="Helical" evidence="7">
    <location>
        <begin position="221"/>
        <end position="242"/>
    </location>
</feature>
<dbReference type="PANTHER" id="PTHR23517:SF2">
    <property type="entry name" value="MULTIDRUG RESISTANCE PROTEIN MDTH"/>
    <property type="match status" value="1"/>
</dbReference>
<dbReference type="EMBL" id="CP053586">
    <property type="protein sequence ID" value="WNZ21593.1"/>
    <property type="molecule type" value="Genomic_DNA"/>
</dbReference>
<evidence type="ECO:0000256" key="6">
    <source>
        <dbReference type="ARBA" id="ARBA00023136"/>
    </source>
</evidence>
<sequence>MNLTQKFSAWLPRIDQRLWILIFGRLLSQVGTGFVMFYAAVFFVNQVGLSPSAVGFGIGSESISGVVGRIVGGTLADSPRWGRRKILLISAAISALADVVLTFSHDFPTFLLGNLLMGLGVGLYWPATEAVVADLTNLQNRSEAFALNRLADSLGLGLGVVFGGWLIAATGAYRAMFVIDGISFTIFLAVIYKAIPETLNPHQVSLPALKGWAIALRDRPLLIFIPANILFTTYLALLNTALPLYLTQFVSTTPAQTFNPAMLSLLFAWYIGLCVLCQLPVIRSLQRFSYPHALMLSALSWALGFVLIWNTGRVTNGHPLWAGLALAVMAIATVAYTPSASSLIIHLAPESLRGVYLSINSLCWAAGYFVGPTIGGWAMGEPRAVADGFWIAALFSVAGVLLILQILAQHMQRLQTSD</sequence>
<gene>
    <name evidence="9" type="ORF">HJG54_01035</name>
</gene>
<comment type="subcellular location">
    <subcellularLocation>
        <location evidence="1">Cell membrane</location>
        <topology evidence="1">Multi-pass membrane protein</topology>
    </subcellularLocation>
</comment>
<feature type="transmembrane region" description="Helical" evidence="7">
    <location>
        <begin position="20"/>
        <end position="44"/>
    </location>
</feature>
<feature type="transmembrane region" description="Helical" evidence="7">
    <location>
        <begin position="147"/>
        <end position="167"/>
    </location>
</feature>
<dbReference type="RefSeq" id="WP_316432847.1">
    <property type="nucleotide sequence ID" value="NZ_CP053586.1"/>
</dbReference>
<dbReference type="InterPro" id="IPR011701">
    <property type="entry name" value="MFS"/>
</dbReference>
<evidence type="ECO:0000256" key="4">
    <source>
        <dbReference type="ARBA" id="ARBA00022692"/>
    </source>
</evidence>
<dbReference type="Gene3D" id="1.20.1250.20">
    <property type="entry name" value="MFS general substrate transporter like domains"/>
    <property type="match status" value="1"/>
</dbReference>
<evidence type="ECO:0000256" key="3">
    <source>
        <dbReference type="ARBA" id="ARBA00022475"/>
    </source>
</evidence>
<dbReference type="GO" id="GO:0022857">
    <property type="term" value="F:transmembrane transporter activity"/>
    <property type="evidence" value="ECO:0007669"/>
    <property type="project" value="InterPro"/>
</dbReference>
<feature type="transmembrane region" description="Helical" evidence="7">
    <location>
        <begin position="324"/>
        <end position="348"/>
    </location>
</feature>
<feature type="domain" description="Major facilitator superfamily (MFS) profile" evidence="8">
    <location>
        <begin position="17"/>
        <end position="411"/>
    </location>
</feature>
<dbReference type="InterPro" id="IPR020846">
    <property type="entry name" value="MFS_dom"/>
</dbReference>
<organism evidence="9">
    <name type="scientific">Leptolyngbya sp. NK1-12</name>
    <dbReference type="NCBI Taxonomy" id="2547451"/>
    <lineage>
        <taxon>Bacteria</taxon>
        <taxon>Bacillati</taxon>
        <taxon>Cyanobacteriota</taxon>
        <taxon>Cyanophyceae</taxon>
        <taxon>Leptolyngbyales</taxon>
        <taxon>Leptolyngbyaceae</taxon>
        <taxon>Leptolyngbya group</taxon>
        <taxon>Leptolyngbya</taxon>
    </lineage>
</organism>
<feature type="transmembrane region" description="Helical" evidence="7">
    <location>
        <begin position="86"/>
        <end position="104"/>
    </location>
</feature>
<dbReference type="PANTHER" id="PTHR23517">
    <property type="entry name" value="RESISTANCE PROTEIN MDTM, PUTATIVE-RELATED-RELATED"/>
    <property type="match status" value="1"/>
</dbReference>
<keyword evidence="5 7" id="KW-1133">Transmembrane helix</keyword>
<reference evidence="9" key="1">
    <citation type="submission" date="2020-05" db="EMBL/GenBank/DDBJ databases">
        <authorList>
            <person name="Zhu T."/>
            <person name="Keshari N."/>
            <person name="Lu X."/>
        </authorList>
    </citation>
    <scope>NUCLEOTIDE SEQUENCE</scope>
    <source>
        <strain evidence="9">NK1-12</strain>
    </source>
</reference>
<proteinExistence type="predicted"/>
<evidence type="ECO:0000259" key="8">
    <source>
        <dbReference type="PROSITE" id="PS50850"/>
    </source>
</evidence>
<evidence type="ECO:0000313" key="9">
    <source>
        <dbReference type="EMBL" id="WNZ21593.1"/>
    </source>
</evidence>
<accession>A0AA96WAJ6</accession>
<evidence type="ECO:0000256" key="5">
    <source>
        <dbReference type="ARBA" id="ARBA00022989"/>
    </source>
</evidence>
<dbReference type="GO" id="GO:0005886">
    <property type="term" value="C:plasma membrane"/>
    <property type="evidence" value="ECO:0007669"/>
    <property type="project" value="UniProtKB-SubCell"/>
</dbReference>
<dbReference type="InterPro" id="IPR036259">
    <property type="entry name" value="MFS_trans_sf"/>
</dbReference>
<dbReference type="AlphaFoldDB" id="A0AA96WAJ6"/>
<dbReference type="InterPro" id="IPR050171">
    <property type="entry name" value="MFS_Transporters"/>
</dbReference>
<feature type="transmembrane region" description="Helical" evidence="7">
    <location>
        <begin position="355"/>
        <end position="377"/>
    </location>
</feature>
<dbReference type="Pfam" id="PF07690">
    <property type="entry name" value="MFS_1"/>
    <property type="match status" value="1"/>
</dbReference>
<feature type="transmembrane region" description="Helical" evidence="7">
    <location>
        <begin position="110"/>
        <end position="127"/>
    </location>
</feature>
<feature type="transmembrane region" description="Helical" evidence="7">
    <location>
        <begin position="293"/>
        <end position="312"/>
    </location>
</feature>
<evidence type="ECO:0000256" key="7">
    <source>
        <dbReference type="SAM" id="Phobius"/>
    </source>
</evidence>
<dbReference type="SUPFAM" id="SSF103473">
    <property type="entry name" value="MFS general substrate transporter"/>
    <property type="match status" value="1"/>
</dbReference>
<keyword evidence="2" id="KW-0813">Transport</keyword>
<keyword evidence="3" id="KW-1003">Cell membrane</keyword>
<dbReference type="PROSITE" id="PS50850">
    <property type="entry name" value="MFS"/>
    <property type="match status" value="1"/>
</dbReference>
<keyword evidence="6 7" id="KW-0472">Membrane</keyword>
<evidence type="ECO:0000256" key="2">
    <source>
        <dbReference type="ARBA" id="ARBA00022448"/>
    </source>
</evidence>
<feature type="transmembrane region" description="Helical" evidence="7">
    <location>
        <begin position="173"/>
        <end position="192"/>
    </location>
</feature>
<evidence type="ECO:0000256" key="1">
    <source>
        <dbReference type="ARBA" id="ARBA00004651"/>
    </source>
</evidence>